<feature type="region of interest" description="Disordered" evidence="1">
    <location>
        <begin position="1"/>
        <end position="34"/>
    </location>
</feature>
<evidence type="ECO:0000256" key="1">
    <source>
        <dbReference type="SAM" id="MobiDB-lite"/>
    </source>
</evidence>
<dbReference type="Gene3D" id="1.10.150.60">
    <property type="entry name" value="ARID DNA-binding domain"/>
    <property type="match status" value="1"/>
</dbReference>
<proteinExistence type="predicted"/>
<dbReference type="PROSITE" id="PS51011">
    <property type="entry name" value="ARID"/>
    <property type="match status" value="1"/>
</dbReference>
<evidence type="ECO:0000259" key="2">
    <source>
        <dbReference type="PROSITE" id="PS51011"/>
    </source>
</evidence>
<dbReference type="Pfam" id="PF01388">
    <property type="entry name" value="ARID"/>
    <property type="match status" value="1"/>
</dbReference>
<reference evidence="3" key="1">
    <citation type="journal article" date="2016" name="Nat. Genet.">
        <title>A high-quality carrot genome assembly provides new insights into carotenoid accumulation and asterid genome evolution.</title>
        <authorList>
            <person name="Iorizzo M."/>
            <person name="Ellison S."/>
            <person name="Senalik D."/>
            <person name="Zeng P."/>
            <person name="Satapoomin P."/>
            <person name="Huang J."/>
            <person name="Bowman M."/>
            <person name="Iovene M."/>
            <person name="Sanseverino W."/>
            <person name="Cavagnaro P."/>
            <person name="Yildiz M."/>
            <person name="Macko-Podgorni A."/>
            <person name="Moranska E."/>
            <person name="Grzebelus E."/>
            <person name="Grzebelus D."/>
            <person name="Ashrafi H."/>
            <person name="Zheng Z."/>
            <person name="Cheng S."/>
            <person name="Spooner D."/>
            <person name="Van Deynze A."/>
            <person name="Simon P."/>
        </authorList>
    </citation>
    <scope>NUCLEOTIDE SEQUENCE [LARGE SCALE GENOMIC DNA]</scope>
    <source>
        <tissue evidence="3">Leaf</tissue>
    </source>
</reference>
<gene>
    <name evidence="3" type="ORF">DCAR_013758</name>
</gene>
<dbReference type="STRING" id="79200.A0A162ACM8"/>
<dbReference type="GO" id="GO:0003677">
    <property type="term" value="F:DNA binding"/>
    <property type="evidence" value="ECO:0007669"/>
    <property type="project" value="InterPro"/>
</dbReference>
<feature type="compositionally biased region" description="Basic and acidic residues" evidence="1">
    <location>
        <begin position="22"/>
        <end position="34"/>
    </location>
</feature>
<organism evidence="3">
    <name type="scientific">Daucus carota subsp. sativus</name>
    <name type="common">Carrot</name>
    <dbReference type="NCBI Taxonomy" id="79200"/>
    <lineage>
        <taxon>Eukaryota</taxon>
        <taxon>Viridiplantae</taxon>
        <taxon>Streptophyta</taxon>
        <taxon>Embryophyta</taxon>
        <taxon>Tracheophyta</taxon>
        <taxon>Spermatophyta</taxon>
        <taxon>Magnoliopsida</taxon>
        <taxon>eudicotyledons</taxon>
        <taxon>Gunneridae</taxon>
        <taxon>Pentapetalae</taxon>
        <taxon>asterids</taxon>
        <taxon>campanulids</taxon>
        <taxon>Apiales</taxon>
        <taxon>Apiaceae</taxon>
        <taxon>Apioideae</taxon>
        <taxon>Scandiceae</taxon>
        <taxon>Daucinae</taxon>
        <taxon>Daucus</taxon>
        <taxon>Daucus sect. Daucus</taxon>
    </lineage>
</organism>
<dbReference type="PANTHER" id="PTHR46691">
    <property type="entry name" value="HIGH MOBILITY GROUP B PROTEIN 9"/>
    <property type="match status" value="1"/>
</dbReference>
<dbReference type="SMART" id="SM00501">
    <property type="entry name" value="BRIGHT"/>
    <property type="match status" value="1"/>
</dbReference>
<dbReference type="Gramene" id="KZM98880">
    <property type="protein sequence ID" value="KZM98880"/>
    <property type="gene ID" value="DCAR_013758"/>
</dbReference>
<feature type="region of interest" description="Disordered" evidence="1">
    <location>
        <begin position="244"/>
        <end position="271"/>
    </location>
</feature>
<dbReference type="SUPFAM" id="SSF46774">
    <property type="entry name" value="ARID-like"/>
    <property type="match status" value="1"/>
</dbReference>
<dbReference type="InterPro" id="IPR045303">
    <property type="entry name" value="ARID_HMGB9-like"/>
</dbReference>
<dbReference type="CDD" id="cd16872">
    <property type="entry name" value="ARID_HMGB9-like"/>
    <property type="match status" value="1"/>
</dbReference>
<dbReference type="InterPro" id="IPR001606">
    <property type="entry name" value="ARID_dom"/>
</dbReference>
<dbReference type="InterPro" id="IPR036431">
    <property type="entry name" value="ARID_dom_sf"/>
</dbReference>
<comment type="caution">
    <text evidence="3">The sequence shown here is derived from an EMBL/GenBank/DDBJ whole genome shotgun (WGS) entry which is preliminary data.</text>
</comment>
<name>A0A162ACM8_DAUCS</name>
<feature type="domain" description="ARID" evidence="2">
    <location>
        <begin position="66"/>
        <end position="157"/>
    </location>
</feature>
<dbReference type="PANTHER" id="PTHR46691:SF6">
    <property type="entry name" value="HIGH MOBILITY GROUP B PROTEIN 10-RELATED"/>
    <property type="match status" value="1"/>
</dbReference>
<accession>A0A162ACM8</accession>
<evidence type="ECO:0000313" key="3">
    <source>
        <dbReference type="EMBL" id="KZM98880.1"/>
    </source>
</evidence>
<dbReference type="AlphaFoldDB" id="A0A162ACM8"/>
<dbReference type="EMBL" id="LNRQ01000004">
    <property type="protein sequence ID" value="KZM98880.1"/>
    <property type="molecule type" value="Genomic_DNA"/>
</dbReference>
<dbReference type="SMART" id="SM01014">
    <property type="entry name" value="ARID"/>
    <property type="match status" value="1"/>
</dbReference>
<dbReference type="OMA" id="YYGQEKA"/>
<protein>
    <recommendedName>
        <fullName evidence="2">ARID domain-containing protein</fullName>
    </recommendedName>
</protein>
<sequence length="332" mass="38095">MASPTEKPPATTVADVRKRKRMMNEQDPGDHPGKKLAAEVVPTSTNIVSSSSLSYPLPEAEYIHVLQNAHVFHEKLHNFHSAFGSKFKIPTIGGTALDLHRLFVEVTSRGGIEKVVKDRKWKEVTMVFKYPSTITSASFVLRKYYQSLLYHFEQVYYFRKKTPSVLATESNAVYFGFQSRIRRGILWYQGELLINMLYGSNLGPGSSVIGTIDAKFDSGYIVTVNLGSEQLKGVIYHTPTELQMSQNSNNATPRRRSRNRFGDPSWFEESSSSGYSYFYAENYNRLQPMYDRQEKVMNKKIWLLWNKLTEAEKQMISLGEERYYVFVLIQGT</sequence>